<dbReference type="Proteomes" id="UP001519308">
    <property type="component" value="Unassembled WGS sequence"/>
</dbReference>
<dbReference type="SUPFAM" id="SSF55729">
    <property type="entry name" value="Acyl-CoA N-acyltransferases (Nat)"/>
    <property type="match status" value="1"/>
</dbReference>
<dbReference type="InterPro" id="IPR016181">
    <property type="entry name" value="Acyl_CoA_acyltransferase"/>
</dbReference>
<dbReference type="EMBL" id="JAGGLL010000028">
    <property type="protein sequence ID" value="MBP2023417.1"/>
    <property type="molecule type" value="Genomic_DNA"/>
</dbReference>
<dbReference type="InterPro" id="IPR000182">
    <property type="entry name" value="GNAT_dom"/>
</dbReference>
<dbReference type="RefSeq" id="WP_021281681.1">
    <property type="nucleotide sequence ID" value="NZ_JAGGLL010000028.1"/>
</dbReference>
<gene>
    <name evidence="2" type="ORF">J2Z44_003254</name>
</gene>
<reference evidence="2 3" key="1">
    <citation type="submission" date="2021-03" db="EMBL/GenBank/DDBJ databases">
        <title>Genomic Encyclopedia of Type Strains, Phase IV (KMG-IV): sequencing the most valuable type-strain genomes for metagenomic binning, comparative biology and taxonomic classification.</title>
        <authorList>
            <person name="Goeker M."/>
        </authorList>
    </citation>
    <scope>NUCLEOTIDE SEQUENCE [LARGE SCALE GENOMIC DNA]</scope>
    <source>
        <strain evidence="2 3">DSM 28650</strain>
    </source>
</reference>
<accession>A0ABS4K6K3</accession>
<evidence type="ECO:0000313" key="2">
    <source>
        <dbReference type="EMBL" id="MBP2023417.1"/>
    </source>
</evidence>
<comment type="caution">
    <text evidence="2">The sequence shown here is derived from an EMBL/GenBank/DDBJ whole genome shotgun (WGS) entry which is preliminary data.</text>
</comment>
<protein>
    <submittedName>
        <fullName evidence="2">GNAT superfamily N-acetyltransferase</fullName>
    </submittedName>
</protein>
<evidence type="ECO:0000259" key="1">
    <source>
        <dbReference type="PROSITE" id="PS51186"/>
    </source>
</evidence>
<evidence type="ECO:0000313" key="3">
    <source>
        <dbReference type="Proteomes" id="UP001519308"/>
    </source>
</evidence>
<dbReference type="CDD" id="cd04301">
    <property type="entry name" value="NAT_SF"/>
    <property type="match status" value="1"/>
</dbReference>
<sequence>MITSRNYEQGDYEKIIHFLRDLYKLNNNRYWIMPQFWDDNENYDPKETEIWHNRIKIWEDSGKIVAVGSTAYDFGEYLDVHPDYYELTNEMIDWSESLDWGENELVTGPNGENMVYIWSTEANKYRNEVLEARGYKKPPVPIFVNEQSLEGEIEKPEVPEDYTVHSMSEDIELIKRYELGYKIFNSVESYEPNIPEYFYARLNAPMYRKDLDIVTKYKDGTLASCCILWFDEETLTGVLEPVGTHPDHRKKGLGKVVILEALNRLKALGGKAAYVICHGEDRMAFYSSTGFKCYDKGGFWRRAL</sequence>
<proteinExistence type="predicted"/>
<keyword evidence="3" id="KW-1185">Reference proteome</keyword>
<organism evidence="2 3">
    <name type="scientific">Clostridium punense</name>
    <dbReference type="NCBI Taxonomy" id="1054297"/>
    <lineage>
        <taxon>Bacteria</taxon>
        <taxon>Bacillati</taxon>
        <taxon>Bacillota</taxon>
        <taxon>Clostridia</taxon>
        <taxon>Eubacteriales</taxon>
        <taxon>Clostridiaceae</taxon>
        <taxon>Clostridium</taxon>
    </lineage>
</organism>
<name>A0ABS4K6K3_9CLOT</name>
<dbReference type="PROSITE" id="PS51186">
    <property type="entry name" value="GNAT"/>
    <property type="match status" value="1"/>
</dbReference>
<dbReference type="Gene3D" id="3.40.630.30">
    <property type="match status" value="1"/>
</dbReference>
<feature type="domain" description="N-acetyltransferase" evidence="1">
    <location>
        <begin position="162"/>
        <end position="304"/>
    </location>
</feature>
<dbReference type="Pfam" id="PF00583">
    <property type="entry name" value="Acetyltransf_1"/>
    <property type="match status" value="1"/>
</dbReference>